<name>A0A561EI88_9ACTN</name>
<feature type="signal peptide" evidence="1">
    <location>
        <begin position="1"/>
        <end position="27"/>
    </location>
</feature>
<gene>
    <name evidence="2" type="ORF">FB465_0216</name>
</gene>
<comment type="caution">
    <text evidence="2">The sequence shown here is derived from an EMBL/GenBank/DDBJ whole genome shotgun (WGS) entry which is preliminary data.</text>
</comment>
<dbReference type="Proteomes" id="UP000318416">
    <property type="component" value="Unassembled WGS sequence"/>
</dbReference>
<dbReference type="EMBL" id="VIVR01000001">
    <property type="protein sequence ID" value="TWE15324.1"/>
    <property type="molecule type" value="Genomic_DNA"/>
</dbReference>
<reference evidence="2 3" key="1">
    <citation type="submission" date="2019-06" db="EMBL/GenBank/DDBJ databases">
        <title>Sequencing the genomes of 1000 actinobacteria strains.</title>
        <authorList>
            <person name="Klenk H.-P."/>
        </authorList>
    </citation>
    <scope>NUCLEOTIDE SEQUENCE [LARGE SCALE GENOMIC DNA]</scope>
    <source>
        <strain evidence="2 3">DSM 41649</strain>
    </source>
</reference>
<evidence type="ECO:0000256" key="1">
    <source>
        <dbReference type="SAM" id="SignalP"/>
    </source>
</evidence>
<sequence>MRGLLRVAVVAMTAGVGSLVAVPVASAVTVVDIGSAVIDAKFPGRVRVDVSYTCDVMDGARSMNVSVEQTDPGDTSSVAFGSSRVAPTAIVCDGTAKIQTVVVQSKTVNWIPDADAVVVTALSDIGSVPPANADAKKLLLKVAAAPAT</sequence>
<dbReference type="AlphaFoldDB" id="A0A561EI88"/>
<evidence type="ECO:0000313" key="3">
    <source>
        <dbReference type="Proteomes" id="UP000318416"/>
    </source>
</evidence>
<accession>A0A561EI88</accession>
<feature type="chain" id="PRO_5022124268" description="Secreted protein" evidence="1">
    <location>
        <begin position="28"/>
        <end position="148"/>
    </location>
</feature>
<evidence type="ECO:0000313" key="2">
    <source>
        <dbReference type="EMBL" id="TWE15324.1"/>
    </source>
</evidence>
<keyword evidence="1" id="KW-0732">Signal</keyword>
<organism evidence="2 3">
    <name type="scientific">Kitasatospora atroaurantiaca</name>
    <dbReference type="NCBI Taxonomy" id="285545"/>
    <lineage>
        <taxon>Bacteria</taxon>
        <taxon>Bacillati</taxon>
        <taxon>Actinomycetota</taxon>
        <taxon>Actinomycetes</taxon>
        <taxon>Kitasatosporales</taxon>
        <taxon>Streptomycetaceae</taxon>
        <taxon>Kitasatospora</taxon>
    </lineage>
</organism>
<protein>
    <recommendedName>
        <fullName evidence="4">Secreted protein</fullName>
    </recommendedName>
</protein>
<proteinExistence type="predicted"/>
<keyword evidence="3" id="KW-1185">Reference proteome</keyword>
<evidence type="ECO:0008006" key="4">
    <source>
        <dbReference type="Google" id="ProtNLM"/>
    </source>
</evidence>